<dbReference type="Proteomes" id="UP000095512">
    <property type="component" value="Unassembled WGS sequence"/>
</dbReference>
<accession>A0A174TCQ8</accession>
<dbReference type="PANTHER" id="PTHR43193:SF2">
    <property type="entry name" value="POLYFERREDOXIN PROTEIN FWDF"/>
    <property type="match status" value="1"/>
</dbReference>
<dbReference type="PANTHER" id="PTHR43193">
    <property type="match status" value="1"/>
</dbReference>
<dbReference type="Pfam" id="PF12838">
    <property type="entry name" value="Fer4_7"/>
    <property type="match status" value="1"/>
</dbReference>
<dbReference type="Pfam" id="PF04432">
    <property type="entry name" value="FrhB_FdhB_C"/>
    <property type="match status" value="1"/>
</dbReference>
<dbReference type="InterPro" id="IPR007525">
    <property type="entry name" value="FrhB_FdhB_C"/>
</dbReference>
<evidence type="ECO:0000313" key="2">
    <source>
        <dbReference type="EMBL" id="CUQ04579.1"/>
    </source>
</evidence>
<feature type="domain" description="4Fe-4S ferredoxin-type" evidence="1">
    <location>
        <begin position="3"/>
        <end position="32"/>
    </location>
</feature>
<evidence type="ECO:0000259" key="1">
    <source>
        <dbReference type="PROSITE" id="PS51379"/>
    </source>
</evidence>
<name>A0A174TCQ8_9FIRM</name>
<dbReference type="EMBL" id="CZAB01000078">
    <property type="protein sequence ID" value="CUQ04579.1"/>
    <property type="molecule type" value="Genomic_DNA"/>
</dbReference>
<dbReference type="SUPFAM" id="SSF54862">
    <property type="entry name" value="4Fe-4S ferredoxins"/>
    <property type="match status" value="1"/>
</dbReference>
<reference evidence="2 3" key="1">
    <citation type="submission" date="2015-09" db="EMBL/GenBank/DDBJ databases">
        <authorList>
            <consortium name="Pathogen Informatics"/>
        </authorList>
    </citation>
    <scope>NUCLEOTIDE SEQUENCE [LARGE SCALE GENOMIC DNA]</scope>
    <source>
        <strain evidence="2 3">2789STDY5834865</strain>
    </source>
</reference>
<sequence length="372" mass="41361">MSIKRVCDENKCTGCMACVELCSQNAVQIQDDISSYNAIIDTEKCINCGICHAVCQNNRNIDLSLPIHSYQGWIKNEQFRLKSSSGGAAMALSRAFIEAGGSVCSCAFEKGVFGFRFVDSKEELNVFTGSKYVKSNPLGVYKELINRVKTDKVLFIGLPCQVAAVKNVVKDATNLYTVDLICHGTPSPKLLEDFLAQNQIEINNIKDIQFRRKAVFGISNDNKPLSVLGSCDPYLLAFLCGLIYTDNCYECKYATVKRGSDLTIGDSWGSELDIEEQKKGISLILCQTTKGEQLLESSGMQLNPVDLDLAIKNNAQLRAPSPKSKLHDRFFYKYRTGRFKQAVFYSLPFKCIKQRIKGLLIKMRIIRGGGGI</sequence>
<evidence type="ECO:0000313" key="3">
    <source>
        <dbReference type="Proteomes" id="UP000095512"/>
    </source>
</evidence>
<dbReference type="InterPro" id="IPR052977">
    <property type="entry name" value="Polyferredoxin-like_ET"/>
</dbReference>
<feature type="domain" description="4Fe-4S ferredoxin-type" evidence="1">
    <location>
        <begin position="36"/>
        <end position="66"/>
    </location>
</feature>
<organism evidence="2 3">
    <name type="scientific">Enterocloster clostridioformis</name>
    <dbReference type="NCBI Taxonomy" id="1531"/>
    <lineage>
        <taxon>Bacteria</taxon>
        <taxon>Bacillati</taxon>
        <taxon>Bacillota</taxon>
        <taxon>Clostridia</taxon>
        <taxon>Lachnospirales</taxon>
        <taxon>Lachnospiraceae</taxon>
        <taxon>Enterocloster</taxon>
    </lineage>
</organism>
<protein>
    <submittedName>
        <fullName evidence="2">Coenzyme F420 hydrogenase/dehydrogenase beta subunit domain protein</fullName>
    </submittedName>
</protein>
<dbReference type="PROSITE" id="PS51379">
    <property type="entry name" value="4FE4S_FER_2"/>
    <property type="match status" value="2"/>
</dbReference>
<proteinExistence type="predicted"/>
<dbReference type="RefSeq" id="WP_057572909.1">
    <property type="nucleotide sequence ID" value="NZ_CZAB01000078.1"/>
</dbReference>
<dbReference type="AlphaFoldDB" id="A0A174TCQ8"/>
<dbReference type="Gene3D" id="3.30.70.20">
    <property type="match status" value="1"/>
</dbReference>
<dbReference type="InterPro" id="IPR017896">
    <property type="entry name" value="4Fe4S_Fe-S-bd"/>
</dbReference>
<gene>
    <name evidence="2" type="ORF">ERS852480_04720</name>
</gene>